<sequence length="216" mass="23024">MPDGDFDLVDAYAVETPDDNRDLYARWAATYESVFIADNGYVYHLGVVGSFVDTASDGDDPVLDVGCGTGLVGVALRATGPWTVDGLDLSAEMLREARVKVAGEGDPVYRHLHEGDLTATLDIPSGAYGAVVSCGTFTHGHVGPTAFDELYRITRPGGLFAIGINPDHFTNLGFADRFVDDVAAGRITEPVIRRVNTYEAGDHAGQLSAVAVFRTL</sequence>
<dbReference type="PANTHER" id="PTHR43591">
    <property type="entry name" value="METHYLTRANSFERASE"/>
    <property type="match status" value="1"/>
</dbReference>
<dbReference type="PANTHER" id="PTHR43591:SF110">
    <property type="entry name" value="RHODANESE DOMAIN-CONTAINING PROTEIN"/>
    <property type="match status" value="1"/>
</dbReference>
<gene>
    <name evidence="2" type="ORF">METZ01_LOCUS85648</name>
</gene>
<protein>
    <recommendedName>
        <fullName evidence="1">Methyltransferase domain-containing protein</fullName>
    </recommendedName>
</protein>
<dbReference type="Gene3D" id="3.40.50.150">
    <property type="entry name" value="Vaccinia Virus protein VP39"/>
    <property type="match status" value="1"/>
</dbReference>
<organism evidence="2">
    <name type="scientific">marine metagenome</name>
    <dbReference type="NCBI Taxonomy" id="408172"/>
    <lineage>
        <taxon>unclassified sequences</taxon>
        <taxon>metagenomes</taxon>
        <taxon>ecological metagenomes</taxon>
    </lineage>
</organism>
<feature type="domain" description="Methyltransferase" evidence="1">
    <location>
        <begin position="62"/>
        <end position="158"/>
    </location>
</feature>
<evidence type="ECO:0000313" key="2">
    <source>
        <dbReference type="EMBL" id="SVA32794.1"/>
    </source>
</evidence>
<dbReference type="CDD" id="cd02440">
    <property type="entry name" value="AdoMet_MTases"/>
    <property type="match status" value="1"/>
</dbReference>
<dbReference type="InterPro" id="IPR029063">
    <property type="entry name" value="SAM-dependent_MTases_sf"/>
</dbReference>
<evidence type="ECO:0000259" key="1">
    <source>
        <dbReference type="Pfam" id="PF13649"/>
    </source>
</evidence>
<dbReference type="Pfam" id="PF13649">
    <property type="entry name" value="Methyltransf_25"/>
    <property type="match status" value="1"/>
</dbReference>
<proteinExistence type="predicted"/>
<dbReference type="SUPFAM" id="SSF53335">
    <property type="entry name" value="S-adenosyl-L-methionine-dependent methyltransferases"/>
    <property type="match status" value="1"/>
</dbReference>
<accession>A0A381UXW1</accession>
<dbReference type="EMBL" id="UINC01007343">
    <property type="protein sequence ID" value="SVA32794.1"/>
    <property type="molecule type" value="Genomic_DNA"/>
</dbReference>
<reference evidence="2" key="1">
    <citation type="submission" date="2018-05" db="EMBL/GenBank/DDBJ databases">
        <authorList>
            <person name="Lanie J.A."/>
            <person name="Ng W.-L."/>
            <person name="Kazmierczak K.M."/>
            <person name="Andrzejewski T.M."/>
            <person name="Davidsen T.M."/>
            <person name="Wayne K.J."/>
            <person name="Tettelin H."/>
            <person name="Glass J.I."/>
            <person name="Rusch D."/>
            <person name="Podicherti R."/>
            <person name="Tsui H.-C.T."/>
            <person name="Winkler M.E."/>
        </authorList>
    </citation>
    <scope>NUCLEOTIDE SEQUENCE</scope>
</reference>
<dbReference type="InterPro" id="IPR041698">
    <property type="entry name" value="Methyltransf_25"/>
</dbReference>
<name>A0A381UXW1_9ZZZZ</name>
<dbReference type="AlphaFoldDB" id="A0A381UXW1"/>